<organism evidence="1 2">
    <name type="scientific">Fimbriiglobus ruber</name>
    <dbReference type="NCBI Taxonomy" id="1908690"/>
    <lineage>
        <taxon>Bacteria</taxon>
        <taxon>Pseudomonadati</taxon>
        <taxon>Planctomycetota</taxon>
        <taxon>Planctomycetia</taxon>
        <taxon>Gemmatales</taxon>
        <taxon>Gemmataceae</taxon>
        <taxon>Fimbriiglobus</taxon>
    </lineage>
</organism>
<proteinExistence type="predicted"/>
<gene>
    <name evidence="1" type="ORF">FRUB_01368</name>
</gene>
<sequence length="40" mass="4296">MSVSFMVVRAADDWARAGKRGLLVELITDVAHLKGPGRGD</sequence>
<name>A0A225E9D5_9BACT</name>
<comment type="caution">
    <text evidence="1">The sequence shown here is derived from an EMBL/GenBank/DDBJ whole genome shotgun (WGS) entry which is preliminary data.</text>
</comment>
<evidence type="ECO:0000313" key="1">
    <source>
        <dbReference type="EMBL" id="OWK45037.1"/>
    </source>
</evidence>
<dbReference type="AlphaFoldDB" id="A0A225E9D5"/>
<dbReference type="Proteomes" id="UP000214646">
    <property type="component" value="Unassembled WGS sequence"/>
</dbReference>
<keyword evidence="2" id="KW-1185">Reference proteome</keyword>
<protein>
    <submittedName>
        <fullName evidence="1">Uncharacterized protein</fullName>
    </submittedName>
</protein>
<reference evidence="2" key="1">
    <citation type="submission" date="2017-06" db="EMBL/GenBank/DDBJ databases">
        <title>Genome analysis of Fimbriiglobus ruber SP5, the first member of the order Planctomycetales with confirmed chitinolytic capability.</title>
        <authorList>
            <person name="Ravin N.V."/>
            <person name="Rakitin A.L."/>
            <person name="Ivanova A.A."/>
            <person name="Beletsky A.V."/>
            <person name="Kulichevskaya I.S."/>
            <person name="Mardanov A.V."/>
            <person name="Dedysh S.N."/>
        </authorList>
    </citation>
    <scope>NUCLEOTIDE SEQUENCE [LARGE SCALE GENOMIC DNA]</scope>
    <source>
        <strain evidence="2">SP5</strain>
    </source>
</reference>
<dbReference type="EMBL" id="NIDE01000002">
    <property type="protein sequence ID" value="OWK45037.1"/>
    <property type="molecule type" value="Genomic_DNA"/>
</dbReference>
<evidence type="ECO:0000313" key="2">
    <source>
        <dbReference type="Proteomes" id="UP000214646"/>
    </source>
</evidence>
<accession>A0A225E9D5</accession>